<dbReference type="Proteomes" id="UP000297014">
    <property type="component" value="Unassembled WGS sequence"/>
</dbReference>
<dbReference type="EMBL" id="JALP01000084">
    <property type="protein sequence ID" value="THG91197.1"/>
    <property type="molecule type" value="Genomic_DNA"/>
</dbReference>
<comment type="caution">
    <text evidence="2">The sequence shown here is derived from an EMBL/GenBank/DDBJ whole genome shotgun (WGS) entry which is preliminary data.</text>
</comment>
<reference evidence="2 4" key="1">
    <citation type="journal article" date="2014" name="Genome Announc.">
        <title>Draft Genome Sequence of Bacillus alcalophilus AV1934, a Classic Alkaliphile Isolated from Human Feces in 1934.</title>
        <authorList>
            <person name="Attie O."/>
            <person name="Jayaprakash A."/>
            <person name="Shah H."/>
            <person name="Paulsen I.T."/>
            <person name="Morino M."/>
            <person name="Takahashi Y."/>
            <person name="Narumi I."/>
            <person name="Sachidanandam R."/>
            <person name="Satoh K."/>
            <person name="Ito M."/>
            <person name="Krulwich T.A."/>
        </authorList>
    </citation>
    <scope>NUCLEOTIDE SEQUENCE [LARGE SCALE GENOMIC DNA]</scope>
    <source>
        <strain evidence="2 4">AV1934</strain>
    </source>
</reference>
<dbReference type="RefSeq" id="WP_003321064.1">
    <property type="nucleotide sequence ID" value="NZ_ALPT02000014.1"/>
</dbReference>
<organism evidence="2 4">
    <name type="scientific">Alkalihalobacillus alcalophilus ATCC 27647 = CGMCC 1.3604</name>
    <dbReference type="NCBI Taxonomy" id="1218173"/>
    <lineage>
        <taxon>Bacteria</taxon>
        <taxon>Bacillati</taxon>
        <taxon>Bacillota</taxon>
        <taxon>Bacilli</taxon>
        <taxon>Bacillales</taxon>
        <taxon>Bacillaceae</taxon>
        <taxon>Alkalihalobacillus</taxon>
    </lineage>
</organism>
<evidence type="ECO:0000313" key="5">
    <source>
        <dbReference type="Proteomes" id="UP000297014"/>
    </source>
</evidence>
<gene>
    <name evidence="3" type="ORF">AJ85_06265</name>
    <name evidence="2" type="ORF">BALCAV_0206030</name>
</gene>
<evidence type="ECO:0000313" key="4">
    <source>
        <dbReference type="Proteomes" id="UP000002754"/>
    </source>
</evidence>
<evidence type="ECO:0000313" key="2">
    <source>
        <dbReference type="EMBL" id="KGA98195.1"/>
    </source>
</evidence>
<evidence type="ECO:0000313" key="3">
    <source>
        <dbReference type="EMBL" id="THG91197.1"/>
    </source>
</evidence>
<accession>A0A094XHE1</accession>
<dbReference type="AlphaFoldDB" id="A0A094XHE1"/>
<keyword evidence="4" id="KW-1185">Reference proteome</keyword>
<name>A0A094XHE1_ALKAL</name>
<dbReference type="EMBL" id="ALPT02000014">
    <property type="protein sequence ID" value="KGA98195.1"/>
    <property type="molecule type" value="Genomic_DNA"/>
</dbReference>
<keyword evidence="1" id="KW-0732">Signal</keyword>
<dbReference type="OrthoDB" id="2973694at2"/>
<dbReference type="Proteomes" id="UP000002754">
    <property type="component" value="Unassembled WGS sequence"/>
</dbReference>
<evidence type="ECO:0000256" key="1">
    <source>
        <dbReference type="SAM" id="SignalP"/>
    </source>
</evidence>
<dbReference type="STRING" id="1218173.BALCAV_0206030"/>
<feature type="signal peptide" evidence="1">
    <location>
        <begin position="1"/>
        <end position="25"/>
    </location>
</feature>
<feature type="chain" id="PRO_5036290859" evidence="1">
    <location>
        <begin position="26"/>
        <end position="189"/>
    </location>
</feature>
<protein>
    <submittedName>
        <fullName evidence="2">Uncharacterized protein</fullName>
    </submittedName>
</protein>
<dbReference type="eggNOG" id="ENOG502ZFSI">
    <property type="taxonomic scope" value="Bacteria"/>
</dbReference>
<reference evidence="3 5" key="2">
    <citation type="submission" date="2014-01" db="EMBL/GenBank/DDBJ databases">
        <title>Draft genome sequencing of Bacillus alcalophilus CGMCC 1.3604.</title>
        <authorList>
            <person name="Yang J."/>
            <person name="Diao L."/>
            <person name="Yang S."/>
        </authorList>
    </citation>
    <scope>NUCLEOTIDE SEQUENCE [LARGE SCALE GENOMIC DNA]</scope>
    <source>
        <strain evidence="3 5">CGMCC 1.3604</strain>
    </source>
</reference>
<proteinExistence type="predicted"/>
<sequence length="189" mass="20700">MKKKFIQALLVIMTISIVFPHVSFADEVEDDVEIGESVHVEGVLNYDVDSEEETNEIGIQCIACVGMGTKVKVLNGPTKINKKFVRYLTGSWAKANSYTWSKSNSASATLSASVGESASAISGTLNVAKSVTTSYSVGITLPANSSRFSKLGFYSDYDRRQIEVTKIGTTKKAYHYAPRKDTYLQVAYQ</sequence>